<dbReference type="Proteomes" id="UP001431532">
    <property type="component" value="Unassembled WGS sequence"/>
</dbReference>
<organism evidence="3 4">
    <name type="scientific">Peloplasma aerotolerans</name>
    <dbReference type="NCBI Taxonomy" id="3044389"/>
    <lineage>
        <taxon>Bacteria</taxon>
        <taxon>Bacillati</taxon>
        <taxon>Mycoplasmatota</taxon>
        <taxon>Mollicutes</taxon>
        <taxon>Acholeplasmatales</taxon>
        <taxon>Acholeplasmataceae</taxon>
        <taxon>Peloplasma</taxon>
    </lineage>
</organism>
<reference evidence="3" key="1">
    <citation type="submission" date="2023-05" db="EMBL/GenBank/DDBJ databases">
        <title>Mariniplasma microaerophilum sp. nov., a novel anaerobic mollicute isolated from terrestrial mud volcano, Taman Peninsula, Russia.</title>
        <authorList>
            <person name="Khomyakova M.A."/>
            <person name="Merkel A.Y."/>
            <person name="Slobodkin A.I."/>
        </authorList>
    </citation>
    <scope>NUCLEOTIDE SEQUENCE</scope>
    <source>
        <strain evidence="3">M4Ah</strain>
    </source>
</reference>
<keyword evidence="1" id="KW-0472">Membrane</keyword>
<keyword evidence="2" id="KW-0732">Signal</keyword>
<feature type="transmembrane region" description="Helical" evidence="1">
    <location>
        <begin position="492"/>
        <end position="512"/>
    </location>
</feature>
<keyword evidence="1" id="KW-0812">Transmembrane</keyword>
<keyword evidence="1" id="KW-1133">Transmembrane helix</keyword>
<feature type="signal peptide" evidence="2">
    <location>
        <begin position="1"/>
        <end position="24"/>
    </location>
</feature>
<sequence length="517" mass="59164">MKKILILLCMFLLSCVAFMSSTFAEESVSYPRGKNYLNLQNFRYHNDRTDLGDTFEHIRVKSFVWYTLVLDYEFIGQHAGYPEYIKVLIEEGFGDDFYYEYMTDDPYNGRVYVEFMPVLDWIRLHEIPVDNTRNYDAILYEGLYTDFFGYEPYICETEILEYGGTLPIDYDHQLTTEQIKSFIIAKDPYGGSLEYVVETDDYSSSLKTPGSYEMVFVSTFNRISKKYFLDIRVFDLTSPIITLSGDIQVQLSEKLTIDEIKQLISVTDNVDEISPSDLVVIQDTYSSATTVGHYSITVEATDLSGNISSLVVPIQLVDLVGPTISGPFSIFLYTTDPALTNQQILNRFNVYDDVDGSNVSFDIITNNYNQQTSPGIYQMALRAGDTQYNFTYKNIEIHVIENRGPIFIEDETIIQASSAENMTDQDIIDWFKNLTMSSGLTVSQVSVLYNEYEGNEKLGGSYYVYLNYELDGQIQTSRIRIDVKEEKIEPNYLLIGTIGGSVSLGFLTFFIIKKKKI</sequence>
<evidence type="ECO:0000313" key="4">
    <source>
        <dbReference type="Proteomes" id="UP001431532"/>
    </source>
</evidence>
<protein>
    <recommendedName>
        <fullName evidence="5">HYR domain-containing protein</fullName>
    </recommendedName>
</protein>
<evidence type="ECO:0000256" key="1">
    <source>
        <dbReference type="SAM" id="Phobius"/>
    </source>
</evidence>
<accession>A0AAW6U857</accession>
<proteinExistence type="predicted"/>
<dbReference type="Gene3D" id="2.60.40.10">
    <property type="entry name" value="Immunoglobulins"/>
    <property type="match status" value="1"/>
</dbReference>
<dbReference type="RefSeq" id="WP_282839387.1">
    <property type="nucleotide sequence ID" value="NZ_JASCXW010000014.1"/>
</dbReference>
<dbReference type="PROSITE" id="PS51257">
    <property type="entry name" value="PROKAR_LIPOPROTEIN"/>
    <property type="match status" value="1"/>
</dbReference>
<feature type="chain" id="PRO_5043689531" description="HYR domain-containing protein" evidence="2">
    <location>
        <begin position="25"/>
        <end position="517"/>
    </location>
</feature>
<evidence type="ECO:0008006" key="5">
    <source>
        <dbReference type="Google" id="ProtNLM"/>
    </source>
</evidence>
<name>A0AAW6U857_9MOLU</name>
<dbReference type="InterPro" id="IPR013783">
    <property type="entry name" value="Ig-like_fold"/>
</dbReference>
<evidence type="ECO:0000313" key="3">
    <source>
        <dbReference type="EMBL" id="MDI6452960.1"/>
    </source>
</evidence>
<comment type="caution">
    <text evidence="3">The sequence shown here is derived from an EMBL/GenBank/DDBJ whole genome shotgun (WGS) entry which is preliminary data.</text>
</comment>
<gene>
    <name evidence="3" type="ORF">QJ521_05240</name>
</gene>
<dbReference type="EMBL" id="JASCXW010000014">
    <property type="protein sequence ID" value="MDI6452960.1"/>
    <property type="molecule type" value="Genomic_DNA"/>
</dbReference>
<keyword evidence="4" id="KW-1185">Reference proteome</keyword>
<evidence type="ECO:0000256" key="2">
    <source>
        <dbReference type="SAM" id="SignalP"/>
    </source>
</evidence>
<dbReference type="AlphaFoldDB" id="A0AAW6U857"/>